<reference evidence="1" key="1">
    <citation type="submission" date="2014-11" db="EMBL/GenBank/DDBJ databases">
        <authorList>
            <person name="Amaro Gonzalez C."/>
        </authorList>
    </citation>
    <scope>NUCLEOTIDE SEQUENCE</scope>
</reference>
<organism evidence="1">
    <name type="scientific">Anguilla anguilla</name>
    <name type="common">European freshwater eel</name>
    <name type="synonym">Muraena anguilla</name>
    <dbReference type="NCBI Taxonomy" id="7936"/>
    <lineage>
        <taxon>Eukaryota</taxon>
        <taxon>Metazoa</taxon>
        <taxon>Chordata</taxon>
        <taxon>Craniata</taxon>
        <taxon>Vertebrata</taxon>
        <taxon>Euteleostomi</taxon>
        <taxon>Actinopterygii</taxon>
        <taxon>Neopterygii</taxon>
        <taxon>Teleostei</taxon>
        <taxon>Anguilliformes</taxon>
        <taxon>Anguillidae</taxon>
        <taxon>Anguilla</taxon>
    </lineage>
</organism>
<evidence type="ECO:0000313" key="1">
    <source>
        <dbReference type="EMBL" id="JAH91713.1"/>
    </source>
</evidence>
<accession>A0A0E9WQG9</accession>
<name>A0A0E9WQG9_ANGAN</name>
<dbReference type="EMBL" id="GBXM01016864">
    <property type="protein sequence ID" value="JAH91713.1"/>
    <property type="molecule type" value="Transcribed_RNA"/>
</dbReference>
<sequence>MQECMQHAIPPNELKGLGLNKQRGSAAPQGQLVEQVLGQLVFGGLHLGEVGDVVAHLLHGLHLLVQVMGLQEVAQVGVGLVGGHLVQVQQGLVHGHLQLQGALHGLQTAAPLVPLGFLDVLQENASPSLGLKGHQLLGVLPLLLAVLLEEVRESRESHVIPLEIVSHRHVSVGCEELHINHPVNCCFAVAVVILADLRSFHLVS</sequence>
<reference evidence="1" key="2">
    <citation type="journal article" date="2015" name="Fish Shellfish Immunol.">
        <title>Early steps in the European eel (Anguilla anguilla)-Vibrio vulnificus interaction in the gills: Role of the RtxA13 toxin.</title>
        <authorList>
            <person name="Callol A."/>
            <person name="Pajuelo D."/>
            <person name="Ebbesson L."/>
            <person name="Teles M."/>
            <person name="MacKenzie S."/>
            <person name="Amaro C."/>
        </authorList>
    </citation>
    <scope>NUCLEOTIDE SEQUENCE</scope>
</reference>
<proteinExistence type="predicted"/>
<dbReference type="AlphaFoldDB" id="A0A0E9WQG9"/>
<protein>
    <submittedName>
        <fullName evidence="1">Uncharacterized protein</fullName>
    </submittedName>
</protein>